<comment type="similarity">
    <text evidence="1">Belongs to the glycosyltransferase 2 family.</text>
</comment>
<dbReference type="EC" id="2.4.-.-" evidence="5"/>
<dbReference type="SUPFAM" id="SSF53448">
    <property type="entry name" value="Nucleotide-diphospho-sugar transferases"/>
    <property type="match status" value="1"/>
</dbReference>
<feature type="domain" description="Glycosyltransferase 2-like" evidence="4">
    <location>
        <begin position="16"/>
        <end position="174"/>
    </location>
</feature>
<organism evidence="5 6">
    <name type="scientific">Isoptericola dokdonensis DS-3</name>
    <dbReference type="NCBI Taxonomy" id="1300344"/>
    <lineage>
        <taxon>Bacteria</taxon>
        <taxon>Bacillati</taxon>
        <taxon>Actinomycetota</taxon>
        <taxon>Actinomycetes</taxon>
        <taxon>Micrococcales</taxon>
        <taxon>Promicromonosporaceae</taxon>
        <taxon>Isoptericola</taxon>
    </lineage>
</organism>
<dbReference type="PANTHER" id="PTHR43685">
    <property type="entry name" value="GLYCOSYLTRANSFERASE"/>
    <property type="match status" value="1"/>
</dbReference>
<reference evidence="5 6" key="1">
    <citation type="submission" date="2016-01" db="EMBL/GenBank/DDBJ databases">
        <title>Complete genome sequence of a soil Actinobacterium, Isoptericola dokdonensis DS-3.</title>
        <authorList>
            <person name="Kwon S.-K."/>
            <person name="Kim J.F."/>
        </authorList>
    </citation>
    <scope>NUCLEOTIDE SEQUENCE [LARGE SCALE GENOMIC DNA]</scope>
    <source>
        <strain evidence="5 6">DS-3</strain>
    </source>
</reference>
<dbReference type="PATRIC" id="fig|1300344.3.peg.3232"/>
<dbReference type="Gene3D" id="3.90.550.10">
    <property type="entry name" value="Spore Coat Polysaccharide Biosynthesis Protein SpsA, Chain A"/>
    <property type="match status" value="1"/>
</dbReference>
<keyword evidence="2 5" id="KW-0328">Glycosyltransferase</keyword>
<dbReference type="Proteomes" id="UP000076794">
    <property type="component" value="Chromosome"/>
</dbReference>
<gene>
    <name evidence="5" type="primary">epsE</name>
    <name evidence="5" type="ORF">I598_3213</name>
</gene>
<proteinExistence type="inferred from homology"/>
<sequence length="322" mass="34906">MTDDPDSPGDGPTVAVVVATNRRSPYLAQALTSLAAQTHDRWELVIADNGVPDPQWLDDVVERTVGKADVVRVPPSATVSESRNTGVAHTVGELVVFLDDDDVWHPERLARQVLALAADPAAPASYCGGWHLDAHGARVGPAWPATPATADDMLARRARLPHICGALMVRRADLLAVGGFSPEMSMLEDMELALRLLRRGTFACVPDELVGYRRHDGNATRSDVANQRRRRDVADAVLSRQAWAARDRGDRRAADLLAEHLATERREAAREAGRTMLWALAHGHVGVAAGEAAWGLRHDARGFVGGLRGRLRRRVLDALGRG</sequence>
<dbReference type="InterPro" id="IPR029044">
    <property type="entry name" value="Nucleotide-diphossugar_trans"/>
</dbReference>
<dbReference type="STRING" id="1300344.I598_3213"/>
<dbReference type="Pfam" id="PF00535">
    <property type="entry name" value="Glycos_transf_2"/>
    <property type="match status" value="1"/>
</dbReference>
<keyword evidence="6" id="KW-1185">Reference proteome</keyword>
<dbReference type="GO" id="GO:0016757">
    <property type="term" value="F:glycosyltransferase activity"/>
    <property type="evidence" value="ECO:0007669"/>
    <property type="project" value="UniProtKB-KW"/>
</dbReference>
<evidence type="ECO:0000259" key="4">
    <source>
        <dbReference type="Pfam" id="PF00535"/>
    </source>
</evidence>
<dbReference type="AlphaFoldDB" id="A0A161I0Y3"/>
<keyword evidence="3 5" id="KW-0808">Transferase</keyword>
<evidence type="ECO:0000313" key="6">
    <source>
        <dbReference type="Proteomes" id="UP000076794"/>
    </source>
</evidence>
<dbReference type="EMBL" id="CP014209">
    <property type="protein sequence ID" value="ANC32723.1"/>
    <property type="molecule type" value="Genomic_DNA"/>
</dbReference>
<accession>A0A161I0Y3</accession>
<dbReference type="CDD" id="cd00761">
    <property type="entry name" value="Glyco_tranf_GTA_type"/>
    <property type="match status" value="1"/>
</dbReference>
<evidence type="ECO:0000256" key="2">
    <source>
        <dbReference type="ARBA" id="ARBA00022676"/>
    </source>
</evidence>
<evidence type="ECO:0000313" key="5">
    <source>
        <dbReference type="EMBL" id="ANC32723.1"/>
    </source>
</evidence>
<protein>
    <submittedName>
        <fullName evidence="5">Putative glycosyltransferase EpsE</fullName>
        <ecNumber evidence="5">2.4.-.-</ecNumber>
    </submittedName>
</protein>
<evidence type="ECO:0000256" key="3">
    <source>
        <dbReference type="ARBA" id="ARBA00022679"/>
    </source>
</evidence>
<dbReference type="InterPro" id="IPR050834">
    <property type="entry name" value="Glycosyltransf_2"/>
</dbReference>
<dbReference type="RefSeq" id="WP_198155709.1">
    <property type="nucleotide sequence ID" value="NZ_CP014209.1"/>
</dbReference>
<evidence type="ECO:0000256" key="1">
    <source>
        <dbReference type="ARBA" id="ARBA00006739"/>
    </source>
</evidence>
<name>A0A161I0Y3_9MICO</name>
<dbReference type="InterPro" id="IPR001173">
    <property type="entry name" value="Glyco_trans_2-like"/>
</dbReference>
<dbReference type="KEGG" id="ido:I598_3213"/>
<dbReference type="PANTHER" id="PTHR43685:SF5">
    <property type="entry name" value="GLYCOSYLTRANSFERASE EPSE-RELATED"/>
    <property type="match status" value="1"/>
</dbReference>